<dbReference type="InterPro" id="IPR036291">
    <property type="entry name" value="NAD(P)-bd_dom_sf"/>
</dbReference>
<keyword evidence="2" id="KW-0560">Oxidoreductase</keyword>
<evidence type="ECO:0008006" key="5">
    <source>
        <dbReference type="Google" id="ProtNLM"/>
    </source>
</evidence>
<dbReference type="SUPFAM" id="SSF51735">
    <property type="entry name" value="NAD(P)-binding Rossmann-fold domains"/>
    <property type="match status" value="1"/>
</dbReference>
<organism evidence="3">
    <name type="scientific">Oppiella nova</name>
    <dbReference type="NCBI Taxonomy" id="334625"/>
    <lineage>
        <taxon>Eukaryota</taxon>
        <taxon>Metazoa</taxon>
        <taxon>Ecdysozoa</taxon>
        <taxon>Arthropoda</taxon>
        <taxon>Chelicerata</taxon>
        <taxon>Arachnida</taxon>
        <taxon>Acari</taxon>
        <taxon>Acariformes</taxon>
        <taxon>Sarcoptiformes</taxon>
        <taxon>Oribatida</taxon>
        <taxon>Brachypylina</taxon>
        <taxon>Oppioidea</taxon>
        <taxon>Oppiidae</taxon>
        <taxon>Oppiella</taxon>
    </lineage>
</organism>
<dbReference type="PANTHER" id="PTHR43639:SF1">
    <property type="entry name" value="SHORT-CHAIN DEHYDROGENASE_REDUCTASE FAMILY PROTEIN"/>
    <property type="match status" value="1"/>
</dbReference>
<accession>A0A7R9QWR7</accession>
<comment type="similarity">
    <text evidence="1">Belongs to the short-chain dehydrogenases/reductases (SDR) family.</text>
</comment>
<evidence type="ECO:0000256" key="1">
    <source>
        <dbReference type="ARBA" id="ARBA00006484"/>
    </source>
</evidence>
<dbReference type="PRINTS" id="PR00081">
    <property type="entry name" value="GDHRDH"/>
</dbReference>
<feature type="non-terminal residue" evidence="3">
    <location>
        <position position="101"/>
    </location>
</feature>
<protein>
    <recommendedName>
        <fullName evidence="5">SDR family oxidoreductase</fullName>
    </recommendedName>
</protein>
<dbReference type="OrthoDB" id="47007at2759"/>
<name>A0A7R9QWR7_9ACAR</name>
<dbReference type="AlphaFoldDB" id="A0A7R9QWR7"/>
<dbReference type="EMBL" id="CAJPVJ010023121">
    <property type="protein sequence ID" value="CAG2178425.1"/>
    <property type="molecule type" value="Genomic_DNA"/>
</dbReference>
<dbReference type="EMBL" id="OC937946">
    <property type="protein sequence ID" value="CAD7661289.1"/>
    <property type="molecule type" value="Genomic_DNA"/>
</dbReference>
<evidence type="ECO:0000313" key="3">
    <source>
        <dbReference type="EMBL" id="CAD7661289.1"/>
    </source>
</evidence>
<sequence>GKASIPYGVSKVALDFATRALAIELGPNIRVNAINPGWILTDNLKRHSTPEELAKVAAATPLRRIGQPIDVAKGVVFLASTDAQFITGANLVTDGGVVYNS</sequence>
<evidence type="ECO:0000313" key="4">
    <source>
        <dbReference type="Proteomes" id="UP000728032"/>
    </source>
</evidence>
<dbReference type="GO" id="GO:0016491">
    <property type="term" value="F:oxidoreductase activity"/>
    <property type="evidence" value="ECO:0007669"/>
    <property type="project" value="UniProtKB-KW"/>
</dbReference>
<dbReference type="CDD" id="cd05233">
    <property type="entry name" value="SDR_c"/>
    <property type="match status" value="1"/>
</dbReference>
<proteinExistence type="inferred from homology"/>
<dbReference type="Gene3D" id="3.40.50.720">
    <property type="entry name" value="NAD(P)-binding Rossmann-like Domain"/>
    <property type="match status" value="1"/>
</dbReference>
<dbReference type="Pfam" id="PF13561">
    <property type="entry name" value="adh_short_C2"/>
    <property type="match status" value="1"/>
</dbReference>
<dbReference type="PANTHER" id="PTHR43639">
    <property type="entry name" value="OXIDOREDUCTASE, SHORT-CHAIN DEHYDROGENASE/REDUCTASE FAMILY (AFU_ORTHOLOGUE AFUA_5G02870)"/>
    <property type="match status" value="1"/>
</dbReference>
<gene>
    <name evidence="3" type="ORF">ONB1V03_LOCUS17850</name>
</gene>
<dbReference type="InterPro" id="IPR002347">
    <property type="entry name" value="SDR_fam"/>
</dbReference>
<evidence type="ECO:0000256" key="2">
    <source>
        <dbReference type="ARBA" id="ARBA00023002"/>
    </source>
</evidence>
<keyword evidence="4" id="KW-1185">Reference proteome</keyword>
<dbReference type="Proteomes" id="UP000728032">
    <property type="component" value="Unassembled WGS sequence"/>
</dbReference>
<reference evidence="3" key="1">
    <citation type="submission" date="2020-11" db="EMBL/GenBank/DDBJ databases">
        <authorList>
            <person name="Tran Van P."/>
        </authorList>
    </citation>
    <scope>NUCLEOTIDE SEQUENCE</scope>
</reference>